<reference evidence="2 3" key="1">
    <citation type="submission" date="2018-10" db="EMBL/GenBank/DDBJ databases">
        <title>The genome of Lysobacter enzymogenes OH11.</title>
        <authorList>
            <person name="Liu F."/>
            <person name="Zhao Y."/>
            <person name="Qian G."/>
            <person name="Chen Y."/>
            <person name="Xu H."/>
        </authorList>
    </citation>
    <scope>NUCLEOTIDE SEQUENCE [LARGE SCALE GENOMIC DNA]</scope>
    <source>
        <strain evidence="2 3">OH11</strain>
    </source>
</reference>
<sequence>MVAAVQRRSYRSTTPPRAGGELEGDVMRTAQVRVRANERLLRRREVESRVGLKKSAIYQRIAKGGRSQFLTKMVQMYVGWNRKFARTSLRENALATVGRDMGRKI</sequence>
<dbReference type="Proteomes" id="UP000275910">
    <property type="component" value="Unassembled WGS sequence"/>
</dbReference>
<evidence type="ECO:0000256" key="1">
    <source>
        <dbReference type="SAM" id="MobiDB-lite"/>
    </source>
</evidence>
<accession>A0A3N2RDD8</accession>
<comment type="caution">
    <text evidence="2">The sequence shown here is derived from an EMBL/GenBank/DDBJ whole genome shotgun (WGS) entry which is preliminary data.</text>
</comment>
<feature type="region of interest" description="Disordered" evidence="1">
    <location>
        <begin position="1"/>
        <end position="22"/>
    </location>
</feature>
<organism evidence="2 3">
    <name type="scientific">Lysobacter enzymogenes</name>
    <dbReference type="NCBI Taxonomy" id="69"/>
    <lineage>
        <taxon>Bacteria</taxon>
        <taxon>Pseudomonadati</taxon>
        <taxon>Pseudomonadota</taxon>
        <taxon>Gammaproteobacteria</taxon>
        <taxon>Lysobacterales</taxon>
        <taxon>Lysobacteraceae</taxon>
        <taxon>Lysobacter</taxon>
    </lineage>
</organism>
<proteinExistence type="predicted"/>
<evidence type="ECO:0000313" key="2">
    <source>
        <dbReference type="EMBL" id="ROU05490.1"/>
    </source>
</evidence>
<protein>
    <submittedName>
        <fullName evidence="2">AlpA family phage regulatory protein</fullName>
    </submittedName>
</protein>
<name>A0A3N2RDD8_LYSEN</name>
<evidence type="ECO:0000313" key="3">
    <source>
        <dbReference type="Proteomes" id="UP000275910"/>
    </source>
</evidence>
<dbReference type="AlphaFoldDB" id="A0A3N2RDD8"/>
<gene>
    <name evidence="2" type="ORF">D9T17_18970</name>
</gene>
<dbReference type="EMBL" id="RCTY01000045">
    <property type="protein sequence ID" value="ROU05490.1"/>
    <property type="molecule type" value="Genomic_DNA"/>
</dbReference>